<dbReference type="GO" id="GO:0000976">
    <property type="term" value="F:transcription cis-regulatory region binding"/>
    <property type="evidence" value="ECO:0007669"/>
    <property type="project" value="TreeGrafter"/>
</dbReference>
<organism evidence="5 6">
    <name type="scientific">Pseudomonas turukhanskensis</name>
    <dbReference type="NCBI Taxonomy" id="1806536"/>
    <lineage>
        <taxon>Bacteria</taxon>
        <taxon>Pseudomonadati</taxon>
        <taxon>Pseudomonadota</taxon>
        <taxon>Gammaproteobacteria</taxon>
        <taxon>Pseudomonadales</taxon>
        <taxon>Pseudomonadaceae</taxon>
        <taxon>Pseudomonas</taxon>
    </lineage>
</organism>
<reference evidence="5" key="2">
    <citation type="submission" date="2023-01" db="EMBL/GenBank/DDBJ databases">
        <authorList>
            <person name="Sun Q."/>
            <person name="Evtushenko L."/>
        </authorList>
    </citation>
    <scope>NUCLEOTIDE SEQUENCE</scope>
    <source>
        <strain evidence="5">VKM B-2935</strain>
    </source>
</reference>
<keyword evidence="6" id="KW-1185">Reference proteome</keyword>
<dbReference type="Gene3D" id="1.10.10.60">
    <property type="entry name" value="Homeodomain-like"/>
    <property type="match status" value="1"/>
</dbReference>
<sequence length="337" mass="37901">MTIHYELRSASLTGYEAEVTRLGGDLQRLLCEAGLTLAQLRDGDFLLGSHQVIQLLARGAERLACPDLGMRVAGHQGIEMLGLLGTLLCAQPNLQAAFAAAQRYMALHNKAEHWRLQQHGGHVYLRRIEHFYGAEHAQQYREMAVTACARLAREICGNPEVRPLRVEFSHSPLAAEKAYRQHFGCEVLFNQEHDCLVFAGSVMTLPVKPLSSQAQARIDDYLRDLLASLHDSLEMQVRTLITQTLGLHLHSLEHIAALLGLHPRTLQRRLLAENLSFKQLVVEVKMQLASWHLHASTMDLTRLADALGYNDLAAFSRAFKNHHGLAPSRWREQHRMA</sequence>
<dbReference type="EMBL" id="BSFN01000003">
    <property type="protein sequence ID" value="GLK88456.1"/>
    <property type="molecule type" value="Genomic_DNA"/>
</dbReference>
<evidence type="ECO:0000313" key="6">
    <source>
        <dbReference type="Proteomes" id="UP001143328"/>
    </source>
</evidence>
<dbReference type="Pfam" id="PF12625">
    <property type="entry name" value="Arabinose_bd"/>
    <property type="match status" value="1"/>
</dbReference>
<evidence type="ECO:0000256" key="3">
    <source>
        <dbReference type="ARBA" id="ARBA00023163"/>
    </source>
</evidence>
<dbReference type="InterPro" id="IPR009057">
    <property type="entry name" value="Homeodomain-like_sf"/>
</dbReference>
<accession>A0A9W6K2V3</accession>
<dbReference type="GO" id="GO:0005829">
    <property type="term" value="C:cytosol"/>
    <property type="evidence" value="ECO:0007669"/>
    <property type="project" value="TreeGrafter"/>
</dbReference>
<dbReference type="SMART" id="SM00342">
    <property type="entry name" value="HTH_ARAC"/>
    <property type="match status" value="1"/>
</dbReference>
<dbReference type="Pfam" id="PF12833">
    <property type="entry name" value="HTH_18"/>
    <property type="match status" value="1"/>
</dbReference>
<evidence type="ECO:0000313" key="5">
    <source>
        <dbReference type="EMBL" id="GLK88456.1"/>
    </source>
</evidence>
<protein>
    <submittedName>
        <fullName evidence="5">Transcriptional regulatory protein</fullName>
    </submittedName>
</protein>
<dbReference type="PROSITE" id="PS00041">
    <property type="entry name" value="HTH_ARAC_FAMILY_1"/>
    <property type="match status" value="1"/>
</dbReference>
<proteinExistence type="predicted"/>
<dbReference type="SUPFAM" id="SSF46689">
    <property type="entry name" value="Homeodomain-like"/>
    <property type="match status" value="1"/>
</dbReference>
<feature type="domain" description="HTH araC/xylS-type" evidence="4">
    <location>
        <begin position="235"/>
        <end position="333"/>
    </location>
</feature>
<gene>
    <name evidence="5" type="ORF">GCM10017655_15180</name>
</gene>
<dbReference type="RefSeq" id="WP_271194671.1">
    <property type="nucleotide sequence ID" value="NZ_BSFN01000003.1"/>
</dbReference>
<evidence type="ECO:0000256" key="2">
    <source>
        <dbReference type="ARBA" id="ARBA00023125"/>
    </source>
</evidence>
<dbReference type="PANTHER" id="PTHR47894">
    <property type="entry name" value="HTH-TYPE TRANSCRIPTIONAL REGULATOR GADX"/>
    <property type="match status" value="1"/>
</dbReference>
<dbReference type="InterPro" id="IPR018060">
    <property type="entry name" value="HTH_AraC"/>
</dbReference>
<dbReference type="PROSITE" id="PS01124">
    <property type="entry name" value="HTH_ARAC_FAMILY_2"/>
    <property type="match status" value="1"/>
</dbReference>
<name>A0A9W6K2V3_9PSED</name>
<keyword evidence="2" id="KW-0238">DNA-binding</keyword>
<evidence type="ECO:0000259" key="4">
    <source>
        <dbReference type="PROSITE" id="PS01124"/>
    </source>
</evidence>
<dbReference type="PANTHER" id="PTHR47894:SF4">
    <property type="entry name" value="HTH-TYPE TRANSCRIPTIONAL REGULATOR GADX"/>
    <property type="match status" value="1"/>
</dbReference>
<dbReference type="Proteomes" id="UP001143328">
    <property type="component" value="Unassembled WGS sequence"/>
</dbReference>
<comment type="caution">
    <text evidence="5">The sequence shown here is derived from an EMBL/GenBank/DDBJ whole genome shotgun (WGS) entry which is preliminary data.</text>
</comment>
<dbReference type="AlphaFoldDB" id="A0A9W6K2V3"/>
<evidence type="ECO:0000256" key="1">
    <source>
        <dbReference type="ARBA" id="ARBA00023015"/>
    </source>
</evidence>
<dbReference type="GO" id="GO:0009893">
    <property type="term" value="P:positive regulation of metabolic process"/>
    <property type="evidence" value="ECO:0007669"/>
    <property type="project" value="UniProtKB-ARBA"/>
</dbReference>
<keyword evidence="1" id="KW-0805">Transcription regulation</keyword>
<keyword evidence="3" id="KW-0804">Transcription</keyword>
<dbReference type="GO" id="GO:0003700">
    <property type="term" value="F:DNA-binding transcription factor activity"/>
    <property type="evidence" value="ECO:0007669"/>
    <property type="project" value="InterPro"/>
</dbReference>
<dbReference type="InterPro" id="IPR032687">
    <property type="entry name" value="AraC-type_N"/>
</dbReference>
<dbReference type="InterPro" id="IPR018062">
    <property type="entry name" value="HTH_AraC-typ_CS"/>
</dbReference>
<reference evidence="5" key="1">
    <citation type="journal article" date="2014" name="Int. J. Syst. Evol. Microbiol.">
        <title>Complete genome sequence of Corynebacterium casei LMG S-19264T (=DSM 44701T), isolated from a smear-ripened cheese.</title>
        <authorList>
            <consortium name="US DOE Joint Genome Institute (JGI-PGF)"/>
            <person name="Walter F."/>
            <person name="Albersmeier A."/>
            <person name="Kalinowski J."/>
            <person name="Ruckert C."/>
        </authorList>
    </citation>
    <scope>NUCLEOTIDE SEQUENCE</scope>
    <source>
        <strain evidence="5">VKM B-2935</strain>
    </source>
</reference>